<dbReference type="RefSeq" id="WP_310341750.1">
    <property type="nucleotide sequence ID" value="NZ_JAVDXO010000003.1"/>
</dbReference>
<feature type="transmembrane region" description="Helical" evidence="5">
    <location>
        <begin position="153"/>
        <end position="172"/>
    </location>
</feature>
<dbReference type="Pfam" id="PF07264">
    <property type="entry name" value="EI24"/>
    <property type="match status" value="1"/>
</dbReference>
<accession>A0ABU1ZLX3</accession>
<organism evidence="6 7">
    <name type="scientific">Rhodoferax saidenbachensis</name>
    <dbReference type="NCBI Taxonomy" id="1484693"/>
    <lineage>
        <taxon>Bacteria</taxon>
        <taxon>Pseudomonadati</taxon>
        <taxon>Pseudomonadota</taxon>
        <taxon>Betaproteobacteria</taxon>
        <taxon>Burkholderiales</taxon>
        <taxon>Comamonadaceae</taxon>
        <taxon>Rhodoferax</taxon>
    </lineage>
</organism>
<keyword evidence="2 5" id="KW-0812">Transmembrane</keyword>
<keyword evidence="7" id="KW-1185">Reference proteome</keyword>
<feature type="transmembrane region" description="Helical" evidence="5">
    <location>
        <begin position="125"/>
        <end position="147"/>
    </location>
</feature>
<feature type="transmembrane region" description="Helical" evidence="5">
    <location>
        <begin position="236"/>
        <end position="258"/>
    </location>
</feature>
<evidence type="ECO:0000256" key="5">
    <source>
        <dbReference type="SAM" id="Phobius"/>
    </source>
</evidence>
<sequence>MNAMLDAFWRSVAYCLHPRVIGLSLLPLVLMVGLIAGLGYFFMDAALAAVQNMLESSDLLNSLWAWLESAGAGKLKTVLVPLIVIAVATPLIVMACLLLVAMLMTPLMVRLVTRRRFPLLERTGGASYAFSIVWALGSTVLALSAMVLSAPLWFVPPLVLILPPLIWGWLTYRVMAFDALADHATEEERHTLFQRHRWWLLGMGVFAGYLGAAPSLIWSVGFVAVAMAPFLIPISIWLYTLVFAFASLWFAHYCLAALHQLRWERAQLPPVPPAPPQSPALELPVNPLELA</sequence>
<gene>
    <name evidence="6" type="ORF">J2X15_001828</name>
</gene>
<evidence type="ECO:0000256" key="2">
    <source>
        <dbReference type="ARBA" id="ARBA00022692"/>
    </source>
</evidence>
<protein>
    <recommendedName>
        <fullName evidence="8">EI24 domain-containing protein</fullName>
    </recommendedName>
</protein>
<feature type="transmembrane region" description="Helical" evidence="5">
    <location>
        <begin position="198"/>
        <end position="230"/>
    </location>
</feature>
<evidence type="ECO:0000313" key="6">
    <source>
        <dbReference type="EMBL" id="MDR7306545.1"/>
    </source>
</evidence>
<proteinExistence type="predicted"/>
<evidence type="ECO:0000256" key="4">
    <source>
        <dbReference type="ARBA" id="ARBA00023136"/>
    </source>
</evidence>
<reference evidence="6 7" key="1">
    <citation type="submission" date="2023-07" db="EMBL/GenBank/DDBJ databases">
        <title>Sorghum-associated microbial communities from plants grown in Nebraska, USA.</title>
        <authorList>
            <person name="Schachtman D."/>
        </authorList>
    </citation>
    <scope>NUCLEOTIDE SEQUENCE [LARGE SCALE GENOMIC DNA]</scope>
    <source>
        <strain evidence="6 7">BE308</strain>
    </source>
</reference>
<dbReference type="EMBL" id="JAVDXO010000003">
    <property type="protein sequence ID" value="MDR7306545.1"/>
    <property type="molecule type" value="Genomic_DNA"/>
</dbReference>
<dbReference type="InterPro" id="IPR059112">
    <property type="entry name" value="CysZ/EI24"/>
</dbReference>
<keyword evidence="3 5" id="KW-1133">Transmembrane helix</keyword>
<evidence type="ECO:0008006" key="8">
    <source>
        <dbReference type="Google" id="ProtNLM"/>
    </source>
</evidence>
<comment type="caution">
    <text evidence="6">The sequence shown here is derived from an EMBL/GenBank/DDBJ whole genome shotgun (WGS) entry which is preliminary data.</text>
</comment>
<keyword evidence="4 5" id="KW-0472">Membrane</keyword>
<feature type="transmembrane region" description="Helical" evidence="5">
    <location>
        <begin position="78"/>
        <end position="104"/>
    </location>
</feature>
<evidence type="ECO:0000256" key="3">
    <source>
        <dbReference type="ARBA" id="ARBA00022989"/>
    </source>
</evidence>
<comment type="subcellular location">
    <subcellularLocation>
        <location evidence="1">Membrane</location>
        <topology evidence="1">Multi-pass membrane protein</topology>
    </subcellularLocation>
</comment>
<evidence type="ECO:0000313" key="7">
    <source>
        <dbReference type="Proteomes" id="UP001268089"/>
    </source>
</evidence>
<name>A0ABU1ZLX3_9BURK</name>
<feature type="transmembrane region" description="Helical" evidence="5">
    <location>
        <begin position="20"/>
        <end position="43"/>
    </location>
</feature>
<evidence type="ECO:0000256" key="1">
    <source>
        <dbReference type="ARBA" id="ARBA00004141"/>
    </source>
</evidence>
<dbReference type="Proteomes" id="UP001268089">
    <property type="component" value="Unassembled WGS sequence"/>
</dbReference>